<evidence type="ECO:0000256" key="15">
    <source>
        <dbReference type="ARBA" id="ARBA00023264"/>
    </source>
</evidence>
<dbReference type="NCBIfam" id="TIGR00560">
    <property type="entry name" value="pgsA"/>
    <property type="match status" value="1"/>
</dbReference>
<dbReference type="InterPro" id="IPR048254">
    <property type="entry name" value="CDP_ALCOHOL_P_TRANSF_CS"/>
</dbReference>
<comment type="catalytic activity">
    <reaction evidence="16">
        <text>a CDP-1,2-diacyl-sn-glycerol + sn-glycerol 3-phosphate = a 1,2-diacyl-sn-glycero-3-phospho-(1'-sn-glycero-3'-phosphate) + CMP + H(+)</text>
        <dbReference type="Rhea" id="RHEA:12593"/>
        <dbReference type="ChEBI" id="CHEBI:15378"/>
        <dbReference type="ChEBI" id="CHEBI:57597"/>
        <dbReference type="ChEBI" id="CHEBI:58332"/>
        <dbReference type="ChEBI" id="CHEBI:60110"/>
        <dbReference type="ChEBI" id="CHEBI:60377"/>
        <dbReference type="EC" id="2.7.8.5"/>
    </reaction>
</comment>
<evidence type="ECO:0000256" key="5">
    <source>
        <dbReference type="ARBA" id="ARBA00013170"/>
    </source>
</evidence>
<evidence type="ECO:0000256" key="9">
    <source>
        <dbReference type="ARBA" id="ARBA00022679"/>
    </source>
</evidence>
<dbReference type="STRING" id="592015.HMPREF1705_02947"/>
<dbReference type="GO" id="GO:0046474">
    <property type="term" value="P:glycerophospholipid biosynthetic process"/>
    <property type="evidence" value="ECO:0007669"/>
    <property type="project" value="TreeGrafter"/>
</dbReference>
<evidence type="ECO:0000256" key="17">
    <source>
        <dbReference type="NCBIfam" id="TIGR00560"/>
    </source>
</evidence>
<evidence type="ECO:0000256" key="13">
    <source>
        <dbReference type="ARBA" id="ARBA00023136"/>
    </source>
</evidence>
<dbReference type="EC" id="2.7.8.5" evidence="5 17"/>
<keyword evidence="12" id="KW-0443">Lipid metabolism</keyword>
<evidence type="ECO:0000256" key="12">
    <source>
        <dbReference type="ARBA" id="ARBA00023098"/>
    </source>
</evidence>
<evidence type="ECO:0000313" key="21">
    <source>
        <dbReference type="Proteomes" id="UP000005273"/>
    </source>
</evidence>
<comment type="function">
    <text evidence="1">This protein catalyzes the committed step to the synthesis of the acidic phospholipids.</text>
</comment>
<evidence type="ECO:0000256" key="4">
    <source>
        <dbReference type="ARBA" id="ARBA00010441"/>
    </source>
</evidence>
<dbReference type="PIRSF" id="PIRSF000847">
    <property type="entry name" value="Phos_ph_gly_syn"/>
    <property type="match status" value="1"/>
</dbReference>
<evidence type="ECO:0000256" key="18">
    <source>
        <dbReference type="RuleBase" id="RU003750"/>
    </source>
</evidence>
<dbReference type="InterPro" id="IPR004570">
    <property type="entry name" value="Phosphatidylglycerol_P_synth"/>
</dbReference>
<dbReference type="GO" id="GO:0008444">
    <property type="term" value="F:CDP-diacylglycerol-glycerol-3-phosphate 3-phosphatidyltransferase activity"/>
    <property type="evidence" value="ECO:0007669"/>
    <property type="project" value="UniProtKB-UniRule"/>
</dbReference>
<evidence type="ECO:0000256" key="14">
    <source>
        <dbReference type="ARBA" id="ARBA00023209"/>
    </source>
</evidence>
<evidence type="ECO:0000256" key="3">
    <source>
        <dbReference type="ARBA" id="ARBA00005042"/>
    </source>
</evidence>
<organism evidence="20 21">
    <name type="scientific">Acetomicrobium hydrogeniformans ATCC BAA-1850</name>
    <dbReference type="NCBI Taxonomy" id="592015"/>
    <lineage>
        <taxon>Bacteria</taxon>
        <taxon>Thermotogati</taxon>
        <taxon>Synergistota</taxon>
        <taxon>Synergistia</taxon>
        <taxon>Synergistales</taxon>
        <taxon>Acetomicrobiaceae</taxon>
        <taxon>Acetomicrobium</taxon>
    </lineage>
</organism>
<dbReference type="AlphaFoldDB" id="A0A0T5XD74"/>
<evidence type="ECO:0000313" key="20">
    <source>
        <dbReference type="EMBL" id="KRT35701.1"/>
    </source>
</evidence>
<keyword evidence="13 19" id="KW-0472">Membrane</keyword>
<evidence type="ECO:0000256" key="11">
    <source>
        <dbReference type="ARBA" id="ARBA00022989"/>
    </source>
</evidence>
<dbReference type="Pfam" id="PF01066">
    <property type="entry name" value="CDP-OH_P_transf"/>
    <property type="match status" value="1"/>
</dbReference>
<dbReference type="FunFam" id="1.20.120.1760:FF:000004">
    <property type="entry name" value="CDP-diacylglycerol--glycerol-3-phosphate 3-phosphatidyltransferase"/>
    <property type="match status" value="1"/>
</dbReference>
<dbReference type="PANTHER" id="PTHR14269:SF62">
    <property type="entry name" value="CDP-DIACYLGLYCEROL--GLYCEROL-3-PHOSPHATE 3-PHOSPHATIDYLTRANSFERASE 1, CHLOROPLASTIC"/>
    <property type="match status" value="1"/>
</dbReference>
<keyword evidence="8" id="KW-0444">Lipid biosynthesis</keyword>
<dbReference type="InterPro" id="IPR043130">
    <property type="entry name" value="CDP-OH_PTrfase_TM_dom"/>
</dbReference>
<comment type="pathway">
    <text evidence="3">Phospholipid metabolism; phosphatidylglycerol biosynthesis; phosphatidylglycerol from CDP-diacylglycerol: step 1/2.</text>
</comment>
<protein>
    <recommendedName>
        <fullName evidence="6 17">CDP-diacylglycerol--glycerol-3-phosphate 3-phosphatidyltransferase</fullName>
        <ecNumber evidence="5 17">2.7.8.5</ecNumber>
    </recommendedName>
</protein>
<dbReference type="eggNOG" id="COG0558">
    <property type="taxonomic scope" value="Bacteria"/>
</dbReference>
<comment type="similarity">
    <text evidence="4 18">Belongs to the CDP-alcohol phosphatidyltransferase class-I family.</text>
</comment>
<dbReference type="GO" id="GO:0005886">
    <property type="term" value="C:plasma membrane"/>
    <property type="evidence" value="ECO:0007669"/>
    <property type="project" value="UniProtKB-SubCell"/>
</dbReference>
<keyword evidence="21" id="KW-1185">Reference proteome</keyword>
<keyword evidence="7" id="KW-1003">Cell membrane</keyword>
<feature type="transmembrane region" description="Helical" evidence="19">
    <location>
        <begin position="51"/>
        <end position="71"/>
    </location>
</feature>
<keyword evidence="14" id="KW-0594">Phospholipid biosynthesis</keyword>
<dbReference type="Proteomes" id="UP000005273">
    <property type="component" value="Unassembled WGS sequence"/>
</dbReference>
<evidence type="ECO:0000256" key="7">
    <source>
        <dbReference type="ARBA" id="ARBA00022475"/>
    </source>
</evidence>
<dbReference type="PROSITE" id="PS00379">
    <property type="entry name" value="CDP_ALCOHOL_P_TRANSF"/>
    <property type="match status" value="1"/>
</dbReference>
<feature type="transmembrane region" description="Helical" evidence="19">
    <location>
        <begin position="149"/>
        <end position="175"/>
    </location>
</feature>
<sequence length="190" mass="20454">MSEGPVRGGNLKGGVTKMGSINLPNALSLSRVFLVPLMLVFLSLGIKYGDILAGVVFMVAAFTDMADGYIARKHGMVTNLGKFIDPLADKILVMAALVALVELQRLPAWIVVVILSREFIVTGLRMVAAADGEVIAASKGGKAKTVSQIIAIFMIMFGLPGGMIMMWVAMILTIWSGMDYLIKGREFLFK</sequence>
<feature type="transmembrane region" description="Helical" evidence="19">
    <location>
        <begin position="26"/>
        <end position="44"/>
    </location>
</feature>
<keyword evidence="10 19" id="KW-0812">Transmembrane</keyword>
<comment type="caution">
    <text evidence="20">The sequence shown here is derived from an EMBL/GenBank/DDBJ whole genome shotgun (WGS) entry which is preliminary data.</text>
</comment>
<accession>A0A0T5XD74</accession>
<evidence type="ECO:0000256" key="8">
    <source>
        <dbReference type="ARBA" id="ARBA00022516"/>
    </source>
</evidence>
<dbReference type="InterPro" id="IPR000462">
    <property type="entry name" value="CDP-OH_P_trans"/>
</dbReference>
<evidence type="ECO:0000256" key="19">
    <source>
        <dbReference type="SAM" id="Phobius"/>
    </source>
</evidence>
<evidence type="ECO:0000256" key="2">
    <source>
        <dbReference type="ARBA" id="ARBA00004651"/>
    </source>
</evidence>
<reference evidence="21" key="1">
    <citation type="submission" date="2012-09" db="EMBL/GenBank/DDBJ databases">
        <authorList>
            <person name="Weinstock G."/>
            <person name="Sodergren E."/>
            <person name="Clifton S."/>
            <person name="Fulton L."/>
            <person name="Fulton B."/>
            <person name="Courtney L."/>
            <person name="Fronick C."/>
            <person name="Harrison M."/>
            <person name="Strong C."/>
            <person name="Farmer C."/>
            <person name="Delehaunty K."/>
            <person name="Markovic C."/>
            <person name="Hall O."/>
            <person name="Minx P."/>
            <person name="Tomlinson C."/>
            <person name="Mitreva M."/>
            <person name="Nelson J."/>
            <person name="Hou S."/>
            <person name="Wollam A."/>
            <person name="Pepin K.H."/>
            <person name="Johnson M."/>
            <person name="Bhonagiri V."/>
            <person name="Nash W.E."/>
            <person name="Suruliraj S."/>
            <person name="Warren W."/>
            <person name="Chinwalla A."/>
            <person name="Mardis E.R."/>
            <person name="Wilson R.K."/>
        </authorList>
    </citation>
    <scope>NUCLEOTIDE SEQUENCE [LARGE SCALE GENOMIC DNA]</scope>
    <source>
        <strain evidence="21">OS1</strain>
    </source>
</reference>
<dbReference type="PANTHER" id="PTHR14269">
    <property type="entry name" value="CDP-DIACYLGLYCEROL--GLYCEROL-3-PHOSPHATE 3-PHOSPHATIDYLTRANSFERASE-RELATED"/>
    <property type="match status" value="1"/>
</dbReference>
<proteinExistence type="inferred from homology"/>
<name>A0A0T5XD74_9BACT</name>
<feature type="transmembrane region" description="Helical" evidence="19">
    <location>
        <begin position="91"/>
        <end position="116"/>
    </location>
</feature>
<keyword evidence="11 19" id="KW-1133">Transmembrane helix</keyword>
<dbReference type="Gene3D" id="1.20.120.1760">
    <property type="match status" value="1"/>
</dbReference>
<evidence type="ECO:0000256" key="10">
    <source>
        <dbReference type="ARBA" id="ARBA00022692"/>
    </source>
</evidence>
<evidence type="ECO:0000256" key="16">
    <source>
        <dbReference type="ARBA" id="ARBA00048586"/>
    </source>
</evidence>
<dbReference type="InterPro" id="IPR050324">
    <property type="entry name" value="CDP-alcohol_PTase-I"/>
</dbReference>
<keyword evidence="15" id="KW-1208">Phospholipid metabolism</keyword>
<gene>
    <name evidence="20" type="ORF">HMPREF1705_02947</name>
</gene>
<evidence type="ECO:0000256" key="6">
    <source>
        <dbReference type="ARBA" id="ARBA00014944"/>
    </source>
</evidence>
<evidence type="ECO:0000256" key="1">
    <source>
        <dbReference type="ARBA" id="ARBA00003973"/>
    </source>
</evidence>
<comment type="subcellular location">
    <subcellularLocation>
        <location evidence="2">Cell membrane</location>
        <topology evidence="2">Multi-pass membrane protein</topology>
    </subcellularLocation>
</comment>
<keyword evidence="9 18" id="KW-0808">Transferase</keyword>
<dbReference type="EMBL" id="ACJX03000001">
    <property type="protein sequence ID" value="KRT35701.1"/>
    <property type="molecule type" value="Genomic_DNA"/>
</dbReference>